<dbReference type="RefSeq" id="WP_095425308.1">
    <property type="nucleotide sequence ID" value="NZ_CP029425.2"/>
</dbReference>
<organism evidence="2 3">
    <name type="scientific">Bradyrhizobium ottawaense</name>
    <dbReference type="NCBI Taxonomy" id="931866"/>
    <lineage>
        <taxon>Bacteria</taxon>
        <taxon>Pseudomonadati</taxon>
        <taxon>Pseudomonadota</taxon>
        <taxon>Alphaproteobacteria</taxon>
        <taxon>Hyphomicrobiales</taxon>
        <taxon>Nitrobacteraceae</taxon>
        <taxon>Bradyrhizobium</taxon>
    </lineage>
</organism>
<dbReference type="GeneID" id="92966704"/>
<protein>
    <recommendedName>
        <fullName evidence="4">Chitin-binding type-3 domain-containing protein</fullName>
    </recommendedName>
</protein>
<dbReference type="EMBL" id="CP029425">
    <property type="protein sequence ID" value="AWL95753.1"/>
    <property type="molecule type" value="Genomic_DNA"/>
</dbReference>
<evidence type="ECO:0000313" key="2">
    <source>
        <dbReference type="EMBL" id="AWL95753.1"/>
    </source>
</evidence>
<dbReference type="Proteomes" id="UP000215703">
    <property type="component" value="Chromosome"/>
</dbReference>
<evidence type="ECO:0000256" key="1">
    <source>
        <dbReference type="SAM" id="MobiDB-lite"/>
    </source>
</evidence>
<reference evidence="2 3" key="2">
    <citation type="journal article" date="2017" name="Syst. Appl. Microbiol.">
        <title>Soybeans inoculated with root zone soils of Canadian native legumes harbour diverse and novel Bradyrhizobium spp. that possess agricultural potential.</title>
        <authorList>
            <person name="Bromfield E.S.P."/>
            <person name="Cloutier S."/>
            <person name="Tambong J.T."/>
            <person name="Tran Thi T.V."/>
        </authorList>
    </citation>
    <scope>NUCLEOTIDE SEQUENCE [LARGE SCALE GENOMIC DNA]</scope>
    <source>
        <strain evidence="2 3">OO99</strain>
    </source>
</reference>
<reference evidence="2 3" key="1">
    <citation type="journal article" date="2014" name="Int. J. Syst. Evol. Microbiol.">
        <title>Bradyrhizobium ottawaense sp. nov., a symbiotic nitrogen fixing bacterium from root nodules of soybeans in Canada.</title>
        <authorList>
            <person name="Yu X."/>
            <person name="Cloutier S."/>
            <person name="Tambong J.T."/>
            <person name="Bromfield E.S."/>
        </authorList>
    </citation>
    <scope>NUCLEOTIDE SEQUENCE [LARGE SCALE GENOMIC DNA]</scope>
    <source>
        <strain evidence="2 3">OO99</strain>
    </source>
</reference>
<dbReference type="KEGG" id="bot:CIT37_29145"/>
<name>A0A2U8PDA1_9BRAD</name>
<feature type="region of interest" description="Disordered" evidence="1">
    <location>
        <begin position="1"/>
        <end position="21"/>
    </location>
</feature>
<gene>
    <name evidence="2" type="ORF">CIT37_29145</name>
</gene>
<feature type="region of interest" description="Disordered" evidence="1">
    <location>
        <begin position="288"/>
        <end position="307"/>
    </location>
</feature>
<evidence type="ECO:0008006" key="4">
    <source>
        <dbReference type="Google" id="ProtNLM"/>
    </source>
</evidence>
<sequence length="463" mass="47220">MTALSSYSTGTVSVSAGGTTATGSGTIWNDGSVKPGDILQIGNFQSVITDVTDATHLVIPPWGGGAVSGAAYKIWQVSPQRFAGSEAMSTVGKLVTALNAREIPVVVGDDETVPDPSLGEEDQTAIQPSTGKVWVMSGGVWTFLGIYKGFNFTGAYDNATVYSYGDVMTDAGSSYIWINATPGSGQAAPNTTYWQLLASKGDTGTTGSTGATGAAGAGATGQCKLVKSGSNVVLQQFNGKAIRINGQVCSVPNAGVSLAPTGLTPGTTYFIYATQSGGVVNALEASTTAHATSTTSGNEGTEIKSGDDARSLVGQVRVITGPAFADTASQRFVASWFNRGRRDVTGAVDGVSTDTGTSNYTEKAVSKAEFVAWADEVVDAKITGTLTNYTSTGACGFAMFFDGVVGDNWDVNPTGATLRIPASGMMNQKAGADGYHYVSFGLRAIGGGTASAVYGLRALATVG</sequence>
<dbReference type="AlphaFoldDB" id="A0A2U8PDA1"/>
<evidence type="ECO:0000313" key="3">
    <source>
        <dbReference type="Proteomes" id="UP000215703"/>
    </source>
</evidence>
<proteinExistence type="predicted"/>
<accession>A0A2U8PDA1</accession>